<dbReference type="AlphaFoldDB" id="A0A7J0BWK5"/>
<dbReference type="Proteomes" id="UP000503820">
    <property type="component" value="Unassembled WGS sequence"/>
</dbReference>
<keyword evidence="2" id="KW-1133">Transmembrane helix</keyword>
<evidence type="ECO:0000313" key="5">
    <source>
        <dbReference type="Proteomes" id="UP000503820"/>
    </source>
</evidence>
<evidence type="ECO:0000256" key="3">
    <source>
        <dbReference type="SAM" id="SignalP"/>
    </source>
</evidence>
<feature type="chain" id="PRO_5029509162" evidence="3">
    <location>
        <begin position="24"/>
        <end position="153"/>
    </location>
</feature>
<feature type="transmembrane region" description="Helical" evidence="2">
    <location>
        <begin position="47"/>
        <end position="65"/>
    </location>
</feature>
<keyword evidence="5" id="KW-1185">Reference proteome</keyword>
<keyword evidence="2" id="KW-0472">Membrane</keyword>
<dbReference type="EMBL" id="BLVP01000008">
    <property type="protein sequence ID" value="GFM37545.1"/>
    <property type="molecule type" value="Genomic_DNA"/>
</dbReference>
<evidence type="ECO:0000256" key="2">
    <source>
        <dbReference type="SAM" id="Phobius"/>
    </source>
</evidence>
<name>A0A7J0BWK5_9BACT</name>
<comment type="caution">
    <text evidence="4">The sequence shown here is derived from an EMBL/GenBank/DDBJ whole genome shotgun (WGS) entry which is preliminary data.</text>
</comment>
<evidence type="ECO:0000313" key="4">
    <source>
        <dbReference type="EMBL" id="GFM37545.1"/>
    </source>
</evidence>
<feature type="region of interest" description="Disordered" evidence="1">
    <location>
        <begin position="107"/>
        <end position="153"/>
    </location>
</feature>
<reference evidence="4 5" key="1">
    <citation type="submission" date="2020-05" db="EMBL/GenBank/DDBJ databases">
        <title>Draft genome sequence of Desulfovibrio psychrotolerans JS1T.</title>
        <authorList>
            <person name="Ueno A."/>
            <person name="Tamazawa S."/>
            <person name="Tamamura S."/>
            <person name="Murakami T."/>
            <person name="Kiyama T."/>
            <person name="Inomata H."/>
            <person name="Amano Y."/>
            <person name="Miyakawa K."/>
            <person name="Tamaki H."/>
            <person name="Naganuma T."/>
            <person name="Kaneko K."/>
        </authorList>
    </citation>
    <scope>NUCLEOTIDE SEQUENCE [LARGE SCALE GENOMIC DNA]</scope>
    <source>
        <strain evidence="4 5">JS1</strain>
    </source>
</reference>
<keyword evidence="3" id="KW-0732">Signal</keyword>
<proteinExistence type="predicted"/>
<feature type="signal peptide" evidence="3">
    <location>
        <begin position="1"/>
        <end position="23"/>
    </location>
</feature>
<protein>
    <submittedName>
        <fullName evidence="4">Uncharacterized protein</fullName>
    </submittedName>
</protein>
<accession>A0A7J0BWK5</accession>
<dbReference type="RefSeq" id="WP_174410133.1">
    <property type="nucleotide sequence ID" value="NZ_BLVP01000008.1"/>
</dbReference>
<sequence>MSRIVSVFIAVAGVFLAAGAALATEQAPVDPGLEKLATFFHTKWGQYFLIFIFFSFIILYLRTLFGPRGLFRDKRWDELNEEMRQKEALLREEHLAREIQLGQQGVGAYDFPRTGASSRVGDAAGDKSTPDAKSAAGGPDPQKKAAGVTGNGA</sequence>
<keyword evidence="2" id="KW-0812">Transmembrane</keyword>
<evidence type="ECO:0000256" key="1">
    <source>
        <dbReference type="SAM" id="MobiDB-lite"/>
    </source>
</evidence>
<organism evidence="4 5">
    <name type="scientific">Desulfovibrio psychrotolerans</name>
    <dbReference type="NCBI Taxonomy" id="415242"/>
    <lineage>
        <taxon>Bacteria</taxon>
        <taxon>Pseudomonadati</taxon>
        <taxon>Thermodesulfobacteriota</taxon>
        <taxon>Desulfovibrionia</taxon>
        <taxon>Desulfovibrionales</taxon>
        <taxon>Desulfovibrionaceae</taxon>
        <taxon>Desulfovibrio</taxon>
    </lineage>
</organism>
<gene>
    <name evidence="4" type="ORF">DSM19430T_22290</name>
</gene>